<evidence type="ECO:0000313" key="1">
    <source>
        <dbReference type="EMBL" id="KAF5196021.1"/>
    </source>
</evidence>
<sequence>MVGVRHCLECVNLNLPKRALKGLLEPMRMKFATKLIGHVVMGNSIRPMTGTLSLLNPNTTASESLMTLTHFFKCFVVENLY</sequence>
<keyword evidence="2" id="KW-1185">Reference proteome</keyword>
<organism evidence="1 2">
    <name type="scientific">Thalictrum thalictroides</name>
    <name type="common">Rue-anemone</name>
    <name type="synonym">Anemone thalictroides</name>
    <dbReference type="NCBI Taxonomy" id="46969"/>
    <lineage>
        <taxon>Eukaryota</taxon>
        <taxon>Viridiplantae</taxon>
        <taxon>Streptophyta</taxon>
        <taxon>Embryophyta</taxon>
        <taxon>Tracheophyta</taxon>
        <taxon>Spermatophyta</taxon>
        <taxon>Magnoliopsida</taxon>
        <taxon>Ranunculales</taxon>
        <taxon>Ranunculaceae</taxon>
        <taxon>Thalictroideae</taxon>
        <taxon>Thalictrum</taxon>
    </lineage>
</organism>
<proteinExistence type="predicted"/>
<reference evidence="1 2" key="1">
    <citation type="submission" date="2020-06" db="EMBL/GenBank/DDBJ databases">
        <title>Transcriptomic and genomic resources for Thalictrum thalictroides and T. hernandezii: Facilitating candidate gene discovery in an emerging model plant lineage.</title>
        <authorList>
            <person name="Arias T."/>
            <person name="Riano-Pachon D.M."/>
            <person name="Di Stilio V.S."/>
        </authorList>
    </citation>
    <scope>NUCLEOTIDE SEQUENCE [LARGE SCALE GENOMIC DNA]</scope>
    <source>
        <strain evidence="2">cv. WT478/WT964</strain>
        <tissue evidence="1">Leaves</tissue>
    </source>
</reference>
<gene>
    <name evidence="1" type="ORF">FRX31_014395</name>
</gene>
<accession>A0A7J6WF71</accession>
<dbReference type="EMBL" id="JABWDY010016551">
    <property type="protein sequence ID" value="KAF5196021.1"/>
    <property type="molecule type" value="Genomic_DNA"/>
</dbReference>
<name>A0A7J6WF71_THATH</name>
<dbReference type="AlphaFoldDB" id="A0A7J6WF71"/>
<evidence type="ECO:0000313" key="2">
    <source>
        <dbReference type="Proteomes" id="UP000554482"/>
    </source>
</evidence>
<comment type="caution">
    <text evidence="1">The sequence shown here is derived from an EMBL/GenBank/DDBJ whole genome shotgun (WGS) entry which is preliminary data.</text>
</comment>
<dbReference type="Proteomes" id="UP000554482">
    <property type="component" value="Unassembled WGS sequence"/>
</dbReference>
<protein>
    <submittedName>
        <fullName evidence="1">Uncharacterized protein</fullName>
    </submittedName>
</protein>